<dbReference type="InterPro" id="IPR029068">
    <property type="entry name" value="Glyas_Bleomycin-R_OHBP_Dase"/>
</dbReference>
<dbReference type="EMBL" id="NMUQ01000001">
    <property type="protein sequence ID" value="OXM15179.1"/>
    <property type="molecule type" value="Genomic_DNA"/>
</dbReference>
<dbReference type="SUPFAM" id="SSF54593">
    <property type="entry name" value="Glyoxalase/Bleomycin resistance protein/Dihydroxybiphenyl dioxygenase"/>
    <property type="match status" value="1"/>
</dbReference>
<comment type="caution">
    <text evidence="2">The sequence shown here is derived from an EMBL/GenBank/DDBJ whole genome shotgun (WGS) entry which is preliminary data.</text>
</comment>
<sequence length="152" mass="17738">MINNLYETHIQVKNLETSIQFYKTLGLELCNLIESRRVAFFYIGENKQLLGVWEVPSGQEVMKRHFAFGTDLDQLLKSIEWLKERGIEPLEKFGKEPVEPIVHPWMPAAAVYFYDPDGNELEFISWLQGSPQNTGEMPYLSEWIENNNKTIQ</sequence>
<evidence type="ECO:0000313" key="2">
    <source>
        <dbReference type="EMBL" id="OXM15179.1"/>
    </source>
</evidence>
<evidence type="ECO:0000313" key="3">
    <source>
        <dbReference type="Proteomes" id="UP000215145"/>
    </source>
</evidence>
<evidence type="ECO:0000259" key="1">
    <source>
        <dbReference type="PROSITE" id="PS51819"/>
    </source>
</evidence>
<dbReference type="PROSITE" id="PS51819">
    <property type="entry name" value="VOC"/>
    <property type="match status" value="1"/>
</dbReference>
<dbReference type="Proteomes" id="UP000215145">
    <property type="component" value="Unassembled WGS sequence"/>
</dbReference>
<dbReference type="AlphaFoldDB" id="A0A229NZZ1"/>
<organism evidence="2 3">
    <name type="scientific">Paenibacillus herberti</name>
    <dbReference type="NCBI Taxonomy" id="1619309"/>
    <lineage>
        <taxon>Bacteria</taxon>
        <taxon>Bacillati</taxon>
        <taxon>Bacillota</taxon>
        <taxon>Bacilli</taxon>
        <taxon>Bacillales</taxon>
        <taxon>Paenibacillaceae</taxon>
        <taxon>Paenibacillus</taxon>
    </lineage>
</organism>
<reference evidence="2 3" key="1">
    <citation type="submission" date="2017-07" db="EMBL/GenBank/DDBJ databases">
        <title>Paenibacillus herberti R33 genome sequencing and assembly.</title>
        <authorList>
            <person name="Su W."/>
        </authorList>
    </citation>
    <scope>NUCLEOTIDE SEQUENCE [LARGE SCALE GENOMIC DNA]</scope>
    <source>
        <strain evidence="2 3">R33</strain>
    </source>
</reference>
<dbReference type="InterPro" id="IPR004360">
    <property type="entry name" value="Glyas_Fos-R_dOase_dom"/>
</dbReference>
<gene>
    <name evidence="2" type="ORF">CGZ75_00035</name>
</gene>
<accession>A0A229NZZ1</accession>
<name>A0A229NZZ1_9BACL</name>
<dbReference type="InterPro" id="IPR037523">
    <property type="entry name" value="VOC_core"/>
</dbReference>
<dbReference type="OrthoDB" id="375220at2"/>
<dbReference type="CDD" id="cd06587">
    <property type="entry name" value="VOC"/>
    <property type="match status" value="1"/>
</dbReference>
<dbReference type="Gene3D" id="3.10.180.10">
    <property type="entry name" value="2,3-Dihydroxybiphenyl 1,2-Dioxygenase, domain 1"/>
    <property type="match status" value="1"/>
</dbReference>
<proteinExistence type="predicted"/>
<protein>
    <submittedName>
        <fullName evidence="2">Fosmidomycin resistance protein</fullName>
    </submittedName>
</protein>
<keyword evidence="3" id="KW-1185">Reference proteome</keyword>
<feature type="domain" description="VOC" evidence="1">
    <location>
        <begin position="4"/>
        <end position="126"/>
    </location>
</feature>
<dbReference type="Pfam" id="PF00903">
    <property type="entry name" value="Glyoxalase"/>
    <property type="match status" value="1"/>
</dbReference>
<dbReference type="RefSeq" id="WP_089521962.1">
    <property type="nucleotide sequence ID" value="NZ_NMUQ01000001.1"/>
</dbReference>